<feature type="chain" id="PRO_5014678827" description="Copper chaperone PCu(A)C" evidence="2">
    <location>
        <begin position="21"/>
        <end position="169"/>
    </location>
</feature>
<sequence>MKTLFAAALIVAASAFSAHAADWTVGSITVSDAFARATAGKASSGGSFLTIKNDGEADRLLAASADVGAKTELHTHIHEGDVMKMRQVDSIELPAKTTVALKPGGYHVMMMQLKAPLKKGESFPLELTFEKAGKLTVEVTIGGIGAKMSPEMDHSKMDHSKIDKSKSQK</sequence>
<accession>A0A2N5XQZ2</accession>
<dbReference type="EMBL" id="PKUQ01000022">
    <property type="protein sequence ID" value="PLW76919.1"/>
    <property type="molecule type" value="Genomic_DNA"/>
</dbReference>
<dbReference type="AlphaFoldDB" id="A0A2N5XQZ2"/>
<evidence type="ECO:0008006" key="5">
    <source>
        <dbReference type="Google" id="ProtNLM"/>
    </source>
</evidence>
<reference evidence="3 4" key="1">
    <citation type="submission" date="2018-01" db="EMBL/GenBank/DDBJ databases">
        <title>The draft genome sequence of Cohaesibacter sp. H1304.</title>
        <authorList>
            <person name="Wang N.-N."/>
            <person name="Du Z.-J."/>
        </authorList>
    </citation>
    <scope>NUCLEOTIDE SEQUENCE [LARGE SCALE GENOMIC DNA]</scope>
    <source>
        <strain evidence="3 4">H1304</strain>
    </source>
</reference>
<comment type="caution">
    <text evidence="3">The sequence shown here is derived from an EMBL/GenBank/DDBJ whole genome shotgun (WGS) entry which is preliminary data.</text>
</comment>
<dbReference type="RefSeq" id="WP_101534208.1">
    <property type="nucleotide sequence ID" value="NZ_PKUQ01000022.1"/>
</dbReference>
<feature type="compositionally biased region" description="Basic and acidic residues" evidence="1">
    <location>
        <begin position="150"/>
        <end position="169"/>
    </location>
</feature>
<protein>
    <recommendedName>
        <fullName evidence="5">Copper chaperone PCu(A)C</fullName>
    </recommendedName>
</protein>
<dbReference type="OrthoDB" id="9796962at2"/>
<dbReference type="InterPro" id="IPR007410">
    <property type="entry name" value="LpqE-like"/>
</dbReference>
<name>A0A2N5XQZ2_9HYPH</name>
<keyword evidence="4" id="KW-1185">Reference proteome</keyword>
<feature type="region of interest" description="Disordered" evidence="1">
    <location>
        <begin position="146"/>
        <end position="169"/>
    </location>
</feature>
<gene>
    <name evidence="3" type="ORF">C0081_12780</name>
</gene>
<keyword evidence="2" id="KW-0732">Signal</keyword>
<dbReference type="Gene3D" id="2.60.40.1890">
    <property type="entry name" value="PCu(A)C copper chaperone"/>
    <property type="match status" value="1"/>
</dbReference>
<evidence type="ECO:0000313" key="3">
    <source>
        <dbReference type="EMBL" id="PLW76919.1"/>
    </source>
</evidence>
<evidence type="ECO:0000313" key="4">
    <source>
        <dbReference type="Proteomes" id="UP000234881"/>
    </source>
</evidence>
<proteinExistence type="predicted"/>
<dbReference type="Proteomes" id="UP000234881">
    <property type="component" value="Unassembled WGS sequence"/>
</dbReference>
<dbReference type="SUPFAM" id="SSF110087">
    <property type="entry name" value="DR1885-like metal-binding protein"/>
    <property type="match status" value="1"/>
</dbReference>
<evidence type="ECO:0000256" key="1">
    <source>
        <dbReference type="SAM" id="MobiDB-lite"/>
    </source>
</evidence>
<dbReference type="InterPro" id="IPR058248">
    <property type="entry name" value="Lxx211020-like"/>
</dbReference>
<feature type="signal peptide" evidence="2">
    <location>
        <begin position="1"/>
        <end position="20"/>
    </location>
</feature>
<evidence type="ECO:0000256" key="2">
    <source>
        <dbReference type="SAM" id="SignalP"/>
    </source>
</evidence>
<dbReference type="Pfam" id="PF04314">
    <property type="entry name" value="PCuAC"/>
    <property type="match status" value="1"/>
</dbReference>
<organism evidence="3 4">
    <name type="scientific">Cohaesibacter celericrescens</name>
    <dbReference type="NCBI Taxonomy" id="2067669"/>
    <lineage>
        <taxon>Bacteria</taxon>
        <taxon>Pseudomonadati</taxon>
        <taxon>Pseudomonadota</taxon>
        <taxon>Alphaproteobacteria</taxon>
        <taxon>Hyphomicrobiales</taxon>
        <taxon>Cohaesibacteraceae</taxon>
    </lineage>
</organism>
<dbReference type="PANTHER" id="PTHR36302">
    <property type="entry name" value="BLR7088 PROTEIN"/>
    <property type="match status" value="1"/>
</dbReference>
<dbReference type="PANTHER" id="PTHR36302:SF1">
    <property type="entry name" value="COPPER CHAPERONE PCU(A)C"/>
    <property type="match status" value="1"/>
</dbReference>
<dbReference type="InterPro" id="IPR036182">
    <property type="entry name" value="PCuAC_sf"/>
</dbReference>